<keyword evidence="1" id="KW-1133">Transmembrane helix</keyword>
<dbReference type="Pfam" id="PF04307">
    <property type="entry name" value="YdjM"/>
    <property type="match status" value="1"/>
</dbReference>
<feature type="transmembrane region" description="Helical" evidence="1">
    <location>
        <begin position="155"/>
        <end position="171"/>
    </location>
</feature>
<gene>
    <name evidence="2" type="ORF">ERX29_10010</name>
</gene>
<feature type="transmembrane region" description="Helical" evidence="1">
    <location>
        <begin position="90"/>
        <end position="112"/>
    </location>
</feature>
<evidence type="ECO:0000313" key="2">
    <source>
        <dbReference type="EMBL" id="TDM05296.1"/>
    </source>
</evidence>
<reference evidence="2 3" key="1">
    <citation type="submission" date="2019-01" db="EMBL/GenBank/DDBJ databases">
        <title>Draft genome sequences of the type strains of six Macrococcus species.</title>
        <authorList>
            <person name="Mazhar S."/>
            <person name="Altermann E."/>
            <person name="Hill C."/>
            <person name="Mcauliffe O."/>
        </authorList>
    </citation>
    <scope>NUCLEOTIDE SEQUENCE [LARGE SCALE GENOMIC DNA]</scope>
    <source>
        <strain evidence="2 3">CCM4815</strain>
    </source>
</reference>
<organism evidence="2 3">
    <name type="scientific">Macrococcus lamae</name>
    <dbReference type="NCBI Taxonomy" id="198484"/>
    <lineage>
        <taxon>Bacteria</taxon>
        <taxon>Bacillati</taxon>
        <taxon>Bacillota</taxon>
        <taxon>Bacilli</taxon>
        <taxon>Bacillales</taxon>
        <taxon>Staphylococcaceae</taxon>
        <taxon>Macrococcus</taxon>
    </lineage>
</organism>
<feature type="transmembrane region" description="Helical" evidence="1">
    <location>
        <begin position="66"/>
        <end position="84"/>
    </location>
</feature>
<keyword evidence="1" id="KW-0472">Membrane</keyword>
<comment type="caution">
    <text evidence="2">The sequence shown here is derived from an EMBL/GenBank/DDBJ whole genome shotgun (WGS) entry which is preliminary data.</text>
</comment>
<dbReference type="InterPro" id="IPR053170">
    <property type="entry name" value="Transcription_regulator"/>
</dbReference>
<dbReference type="RefSeq" id="WP_133444532.1">
    <property type="nucleotide sequence ID" value="NZ_SCWB01000020.1"/>
</dbReference>
<keyword evidence="2" id="KW-0378">Hydrolase</keyword>
<feature type="transmembrane region" description="Helical" evidence="1">
    <location>
        <begin position="124"/>
        <end position="149"/>
    </location>
</feature>
<sequence>MDTATHFAMGAAIAGLATIDPAAAAHYPIFVTAVVAGSQIPDIDTVLKLRNNAVYITHHRGITHSIPFTLIWPLLITLLLYYFNHDVNLLHLWAWTQFAVFLHVFVDIFNSYGTQALRPFSKDWIQIGIINTFDPIIFSLLLFGCVIWAWGGHPFYTFIIIFVILVLYYIIRRKLQQSIKKRAMRLISSREKVEKVFVAPTAKFYEWRVGIQTDKYDYIGRSYGTTVNFSDQFTREPYPPDNIMIHAKNDPNLIAFRSFSSIYRWTLVERPFGSELRLIDLRYLKNGHYSFVAILNLDHDYYVTHSYTGWVFSEEKLQDKLMHSAIKENIQRA</sequence>
<name>A0A4R6BSC4_9STAP</name>
<dbReference type="PANTHER" id="PTHR40031:SF1">
    <property type="entry name" value="MEMBRANE-BOUND METAL-DEPENDENT HYDROLASE"/>
    <property type="match status" value="1"/>
</dbReference>
<dbReference type="EMBL" id="SCWB01000020">
    <property type="protein sequence ID" value="TDM05296.1"/>
    <property type="molecule type" value="Genomic_DNA"/>
</dbReference>
<protein>
    <submittedName>
        <fullName evidence="2">Metal-dependent hydrolase</fullName>
    </submittedName>
</protein>
<evidence type="ECO:0000313" key="3">
    <source>
        <dbReference type="Proteomes" id="UP000294802"/>
    </source>
</evidence>
<dbReference type="OrthoDB" id="110250at2"/>
<evidence type="ECO:0000256" key="1">
    <source>
        <dbReference type="SAM" id="Phobius"/>
    </source>
</evidence>
<keyword evidence="3" id="KW-1185">Reference proteome</keyword>
<proteinExistence type="predicted"/>
<keyword evidence="1" id="KW-0812">Transmembrane</keyword>
<dbReference type="GO" id="GO:0016787">
    <property type="term" value="F:hydrolase activity"/>
    <property type="evidence" value="ECO:0007669"/>
    <property type="project" value="UniProtKB-KW"/>
</dbReference>
<dbReference type="AlphaFoldDB" id="A0A4R6BSC4"/>
<dbReference type="PANTHER" id="PTHR40031">
    <property type="entry name" value="HYPOTHETICAL MEMBRANE SPANNING PROTEIN"/>
    <property type="match status" value="1"/>
</dbReference>
<dbReference type="InterPro" id="IPR007404">
    <property type="entry name" value="YdjM-like"/>
</dbReference>
<accession>A0A4R6BSC4</accession>
<dbReference type="Proteomes" id="UP000294802">
    <property type="component" value="Unassembled WGS sequence"/>
</dbReference>